<accession>A0AAD5M332</accession>
<gene>
    <name evidence="2" type="ORF">P43SY_007608</name>
</gene>
<proteinExistence type="predicted"/>
<protein>
    <submittedName>
        <fullName evidence="2">Uncharacterized protein</fullName>
    </submittedName>
</protein>
<keyword evidence="1" id="KW-0472">Membrane</keyword>
<name>A0AAD5M332_PYTIN</name>
<evidence type="ECO:0000256" key="1">
    <source>
        <dbReference type="SAM" id="Phobius"/>
    </source>
</evidence>
<keyword evidence="1" id="KW-1133">Transmembrane helix</keyword>
<dbReference type="AlphaFoldDB" id="A0AAD5M332"/>
<comment type="caution">
    <text evidence="2">The sequence shown here is derived from an EMBL/GenBank/DDBJ whole genome shotgun (WGS) entry which is preliminary data.</text>
</comment>
<keyword evidence="1" id="KW-0812">Transmembrane</keyword>
<dbReference type="EMBL" id="JAKCXM010000134">
    <property type="protein sequence ID" value="KAJ0401189.1"/>
    <property type="molecule type" value="Genomic_DNA"/>
</dbReference>
<sequence>MGSYLSVVNNTPDVWLCKVGPDEAALKIAGIIIAVIGTVATVIATAGAAAPIAAFLTANGVVSVFGISTGALAAVTSAAASVSTVATVIGSVSGFGMSVAKGISSQLQEKGYKSIPAGQKATWGKMTLSLWQQSVCTKTIIADPKTVRTETVYMRPIFSGSLANSNRDHDIQWWVNKNGVEVKTVQGNSGQKTRALETMDDGAEDQVLLIYPNGTITDAADGHLVDVATLEQ</sequence>
<feature type="transmembrane region" description="Helical" evidence="1">
    <location>
        <begin position="78"/>
        <end position="100"/>
    </location>
</feature>
<reference evidence="2" key="1">
    <citation type="submission" date="2021-12" db="EMBL/GenBank/DDBJ databases">
        <title>Prjna785345.</title>
        <authorList>
            <person name="Rujirawat T."/>
            <person name="Krajaejun T."/>
        </authorList>
    </citation>
    <scope>NUCLEOTIDE SEQUENCE</scope>
    <source>
        <strain evidence="2">Pi057C3</strain>
    </source>
</reference>
<keyword evidence="3" id="KW-1185">Reference proteome</keyword>
<organism evidence="2 3">
    <name type="scientific">Pythium insidiosum</name>
    <name type="common">Pythiosis disease agent</name>
    <dbReference type="NCBI Taxonomy" id="114742"/>
    <lineage>
        <taxon>Eukaryota</taxon>
        <taxon>Sar</taxon>
        <taxon>Stramenopiles</taxon>
        <taxon>Oomycota</taxon>
        <taxon>Peronosporomycetes</taxon>
        <taxon>Pythiales</taxon>
        <taxon>Pythiaceae</taxon>
        <taxon>Pythium</taxon>
    </lineage>
</organism>
<feature type="transmembrane region" description="Helical" evidence="1">
    <location>
        <begin position="52"/>
        <end position="72"/>
    </location>
</feature>
<evidence type="ECO:0000313" key="2">
    <source>
        <dbReference type="EMBL" id="KAJ0401189.1"/>
    </source>
</evidence>
<evidence type="ECO:0000313" key="3">
    <source>
        <dbReference type="Proteomes" id="UP001209570"/>
    </source>
</evidence>
<feature type="transmembrane region" description="Helical" evidence="1">
    <location>
        <begin position="24"/>
        <end position="45"/>
    </location>
</feature>
<dbReference type="Proteomes" id="UP001209570">
    <property type="component" value="Unassembled WGS sequence"/>
</dbReference>